<dbReference type="Proteomes" id="UP000198424">
    <property type="component" value="Unassembled WGS sequence"/>
</dbReference>
<dbReference type="EMBL" id="MUGY01000043">
    <property type="protein sequence ID" value="OXA86814.1"/>
    <property type="molecule type" value="Genomic_DNA"/>
</dbReference>
<gene>
    <name evidence="3" type="ORF">B0A62_23380</name>
    <name evidence="2" type="ORF">IW20_18525</name>
</gene>
<sequence>MNHNLLYAILFSMTSFGFFKVHKWWLKERNENKDSKPITYAETFKHWIIIIGLAITVLVNFFIAIA</sequence>
<dbReference type="AlphaFoldDB" id="A0A086A7B9"/>
<accession>A0A086A7B9</accession>
<keyword evidence="1" id="KW-0812">Transmembrane</keyword>
<feature type="transmembrane region" description="Helical" evidence="1">
    <location>
        <begin position="6"/>
        <end position="26"/>
    </location>
</feature>
<organism evidence="2 4">
    <name type="scientific">Flavobacterium hydatis</name>
    <name type="common">Cytophaga aquatilis</name>
    <dbReference type="NCBI Taxonomy" id="991"/>
    <lineage>
        <taxon>Bacteria</taxon>
        <taxon>Pseudomonadati</taxon>
        <taxon>Bacteroidota</taxon>
        <taxon>Flavobacteriia</taxon>
        <taxon>Flavobacteriales</taxon>
        <taxon>Flavobacteriaceae</taxon>
        <taxon>Flavobacterium</taxon>
    </lineage>
</organism>
<evidence type="ECO:0000256" key="1">
    <source>
        <dbReference type="SAM" id="Phobius"/>
    </source>
</evidence>
<reference evidence="2 4" key="1">
    <citation type="submission" date="2014-07" db="EMBL/GenBank/DDBJ databases">
        <title>Genome of Flavobacterium hydatis DSM 2063.</title>
        <authorList>
            <person name="Pipes S.E."/>
            <person name="Stropko S.J."/>
            <person name="Newman J.D."/>
        </authorList>
    </citation>
    <scope>NUCLEOTIDE SEQUENCE [LARGE SCALE GENOMIC DNA]</scope>
    <source>
        <strain evidence="2 4">DSM 2063</strain>
    </source>
</reference>
<keyword evidence="1" id="KW-0472">Membrane</keyword>
<evidence type="ECO:0000313" key="5">
    <source>
        <dbReference type="Proteomes" id="UP000198424"/>
    </source>
</evidence>
<evidence type="ECO:0000313" key="2">
    <source>
        <dbReference type="EMBL" id="KFF12583.1"/>
    </source>
</evidence>
<evidence type="ECO:0000313" key="4">
    <source>
        <dbReference type="Proteomes" id="UP000028712"/>
    </source>
</evidence>
<evidence type="ECO:0000313" key="3">
    <source>
        <dbReference type="EMBL" id="OXA86814.1"/>
    </source>
</evidence>
<proteinExistence type="predicted"/>
<reference evidence="3 5" key="2">
    <citation type="submission" date="2016-11" db="EMBL/GenBank/DDBJ databases">
        <title>Whole genomes of Flavobacteriaceae.</title>
        <authorList>
            <person name="Stine C."/>
            <person name="Li C."/>
            <person name="Tadesse D."/>
        </authorList>
    </citation>
    <scope>NUCLEOTIDE SEQUENCE [LARGE SCALE GENOMIC DNA]</scope>
    <source>
        <strain evidence="3 5">ATCC 29551</strain>
    </source>
</reference>
<name>A0A086A7B9_FLAHY</name>
<feature type="transmembrane region" description="Helical" evidence="1">
    <location>
        <begin position="47"/>
        <end position="65"/>
    </location>
</feature>
<keyword evidence="1" id="KW-1133">Transmembrane helix</keyword>
<dbReference type="Proteomes" id="UP000028712">
    <property type="component" value="Unassembled WGS sequence"/>
</dbReference>
<dbReference type="EMBL" id="JPRM01000031">
    <property type="protein sequence ID" value="KFF12583.1"/>
    <property type="molecule type" value="Genomic_DNA"/>
</dbReference>
<dbReference type="STRING" id="991.IW20_18525"/>
<comment type="caution">
    <text evidence="2">The sequence shown here is derived from an EMBL/GenBank/DDBJ whole genome shotgun (WGS) entry which is preliminary data.</text>
</comment>
<protein>
    <submittedName>
        <fullName evidence="2">Uncharacterized protein</fullName>
    </submittedName>
</protein>
<keyword evidence="5" id="KW-1185">Reference proteome</keyword>